<evidence type="ECO:0000259" key="1">
    <source>
        <dbReference type="Pfam" id="PF11645"/>
    </source>
</evidence>
<gene>
    <name evidence="2" type="ORF">GCM10023338_15630</name>
</gene>
<organism evidence="2 3">
    <name type="scientific">Wohlfahrtiimonas larvae</name>
    <dbReference type="NCBI Taxonomy" id="1157986"/>
    <lineage>
        <taxon>Bacteria</taxon>
        <taxon>Pseudomonadati</taxon>
        <taxon>Pseudomonadota</taxon>
        <taxon>Gammaproteobacteria</taxon>
        <taxon>Cardiobacteriales</taxon>
        <taxon>Ignatzschineriaceae</taxon>
        <taxon>Wohlfahrtiimonas</taxon>
    </lineage>
</organism>
<accession>A0ABP9MS42</accession>
<dbReference type="InterPro" id="IPR021671">
    <property type="entry name" value="PD(D/E)XK_Endonuc"/>
</dbReference>
<dbReference type="EMBL" id="BAABKE010000005">
    <property type="protein sequence ID" value="GAA5100717.1"/>
    <property type="molecule type" value="Genomic_DNA"/>
</dbReference>
<comment type="caution">
    <text evidence="2">The sequence shown here is derived from an EMBL/GenBank/DDBJ whole genome shotgun (WGS) entry which is preliminary data.</text>
</comment>
<sequence length="320" mass="36802">MQDKEDFIEKYIVKINDGKFTKNKKNKADMVKIFVSQTNMRNYLRNKFLDYIQNEDNISTLLVTLKDNEYTRKEVKEIANKHGFYHVDLETFYDQQLFLKIKNSLHTEDSVFKEELINSILTVFEHHLCKPTAEDLDTFDKNGFKYIKADLKKLTEKVIDLLGFGGFAMNLQNINAGVMTANAGDSAQFLFISRAILAGYNCSNVDVRSSRYDAVIDFEGTLLRIQVKGISGSTISFVDRDRGGQGIDHKHKSNRGKRITAKDCDLYVAVDKEVGLCYLIPIAEMDDKYPDEKQAKNISVKKLQEYKENWAQIEKVAKQK</sequence>
<dbReference type="InterPro" id="IPR011856">
    <property type="entry name" value="tRNA_endonuc-like_dom_sf"/>
</dbReference>
<dbReference type="RefSeq" id="WP_077925867.1">
    <property type="nucleotide sequence ID" value="NZ_BAABKE010000005.1"/>
</dbReference>
<name>A0ABP9MS42_9GAMM</name>
<keyword evidence="3" id="KW-1185">Reference proteome</keyword>
<evidence type="ECO:0000313" key="3">
    <source>
        <dbReference type="Proteomes" id="UP001500631"/>
    </source>
</evidence>
<protein>
    <recommendedName>
        <fullName evidence="1">PD(D/E)XK endonuclease domain-containing protein</fullName>
    </recommendedName>
</protein>
<dbReference type="Pfam" id="PF11645">
    <property type="entry name" value="PDDEXK_5"/>
    <property type="match status" value="1"/>
</dbReference>
<proteinExistence type="predicted"/>
<dbReference type="Gene3D" id="3.40.1350.10">
    <property type="match status" value="1"/>
</dbReference>
<evidence type="ECO:0000313" key="2">
    <source>
        <dbReference type="EMBL" id="GAA5100717.1"/>
    </source>
</evidence>
<dbReference type="Proteomes" id="UP001500631">
    <property type="component" value="Unassembled WGS sequence"/>
</dbReference>
<reference evidence="3" key="1">
    <citation type="journal article" date="2019" name="Int. J. Syst. Evol. Microbiol.">
        <title>The Global Catalogue of Microorganisms (GCM) 10K type strain sequencing project: providing services to taxonomists for standard genome sequencing and annotation.</title>
        <authorList>
            <consortium name="The Broad Institute Genomics Platform"/>
            <consortium name="The Broad Institute Genome Sequencing Center for Infectious Disease"/>
            <person name="Wu L."/>
            <person name="Ma J."/>
        </authorList>
    </citation>
    <scope>NUCLEOTIDE SEQUENCE [LARGE SCALE GENOMIC DNA]</scope>
    <source>
        <strain evidence="3">JCM 18424</strain>
    </source>
</reference>
<feature type="domain" description="PD(D/E)XK endonuclease" evidence="1">
    <location>
        <begin position="180"/>
        <end position="304"/>
    </location>
</feature>